<evidence type="ECO:0000256" key="1">
    <source>
        <dbReference type="ARBA" id="ARBA00023224"/>
    </source>
</evidence>
<dbReference type="InterPro" id="IPR004089">
    <property type="entry name" value="MCPsignal_dom"/>
</dbReference>
<gene>
    <name evidence="7" type="ORF">FRZ44_53110</name>
</gene>
<dbReference type="GO" id="GO:0016020">
    <property type="term" value="C:membrane"/>
    <property type="evidence" value="ECO:0007669"/>
    <property type="project" value="InterPro"/>
</dbReference>
<comment type="similarity">
    <text evidence="2">Belongs to the methyl-accepting chemotaxis (MCP) protein family.</text>
</comment>
<protein>
    <submittedName>
        <fullName evidence="7">Chemotaxis protein</fullName>
    </submittedName>
</protein>
<dbReference type="PRINTS" id="PR00260">
    <property type="entry name" value="CHEMTRNSDUCR"/>
</dbReference>
<dbReference type="OrthoDB" id="3378718at2"/>
<dbReference type="KEGG" id="htq:FRZ44_53110"/>
<feature type="transmembrane region" description="Helical" evidence="4">
    <location>
        <begin position="12"/>
        <end position="32"/>
    </location>
</feature>
<dbReference type="PROSITE" id="PS50111">
    <property type="entry name" value="CHEMOTAXIS_TRANSDUC_2"/>
    <property type="match status" value="1"/>
</dbReference>
<dbReference type="PANTHER" id="PTHR32089:SF112">
    <property type="entry name" value="LYSOZYME-LIKE PROTEIN-RELATED"/>
    <property type="match status" value="1"/>
</dbReference>
<dbReference type="RefSeq" id="WP_151180005.1">
    <property type="nucleotide sequence ID" value="NZ_CP042906.1"/>
</dbReference>
<evidence type="ECO:0000259" key="5">
    <source>
        <dbReference type="PROSITE" id="PS50111"/>
    </source>
</evidence>
<dbReference type="SMART" id="SM00304">
    <property type="entry name" value="HAMP"/>
    <property type="match status" value="1"/>
</dbReference>
<keyword evidence="4" id="KW-0472">Membrane</keyword>
<dbReference type="CDD" id="cd06225">
    <property type="entry name" value="HAMP"/>
    <property type="match status" value="1"/>
</dbReference>
<dbReference type="Pfam" id="PF00015">
    <property type="entry name" value="MCPsignal"/>
    <property type="match status" value="1"/>
</dbReference>
<reference evidence="7 8" key="1">
    <citation type="submission" date="2019-08" db="EMBL/GenBank/DDBJ databases">
        <title>Hyperibacter terrae gen. nov., sp. nov. and Hyperibacter viscosus sp. nov., two new members in the family Rhodospirillaceae isolated from the rhizosphere of Hypericum perforatum.</title>
        <authorList>
            <person name="Noviana Z."/>
        </authorList>
    </citation>
    <scope>NUCLEOTIDE SEQUENCE [LARGE SCALE GENOMIC DNA]</scope>
    <source>
        <strain evidence="7 8">R5913</strain>
    </source>
</reference>
<keyword evidence="1 3" id="KW-0807">Transducer</keyword>
<accession>A0A5J6MZ82</accession>
<dbReference type="SUPFAM" id="SSF58104">
    <property type="entry name" value="Methyl-accepting chemotaxis protein (MCP) signaling domain"/>
    <property type="match status" value="1"/>
</dbReference>
<organism evidence="7 8">
    <name type="scientific">Hypericibacter terrae</name>
    <dbReference type="NCBI Taxonomy" id="2602015"/>
    <lineage>
        <taxon>Bacteria</taxon>
        <taxon>Pseudomonadati</taxon>
        <taxon>Pseudomonadota</taxon>
        <taxon>Alphaproteobacteria</taxon>
        <taxon>Rhodospirillales</taxon>
        <taxon>Dongiaceae</taxon>
        <taxon>Hypericibacter</taxon>
    </lineage>
</organism>
<dbReference type="InterPro" id="IPR004090">
    <property type="entry name" value="Chemotax_Me-accpt_rcpt"/>
</dbReference>
<feature type="domain" description="Methyl-accepting transducer" evidence="5">
    <location>
        <begin position="304"/>
        <end position="540"/>
    </location>
</feature>
<dbReference type="GO" id="GO:0006935">
    <property type="term" value="P:chemotaxis"/>
    <property type="evidence" value="ECO:0007669"/>
    <property type="project" value="InterPro"/>
</dbReference>
<proteinExistence type="inferred from homology"/>
<dbReference type="PROSITE" id="PS50885">
    <property type="entry name" value="HAMP"/>
    <property type="match status" value="1"/>
</dbReference>
<dbReference type="Gene3D" id="1.10.8.500">
    <property type="entry name" value="HAMP domain in histidine kinase"/>
    <property type="match status" value="1"/>
</dbReference>
<name>A0A5J6MZ82_9PROT</name>
<keyword evidence="4" id="KW-1133">Transmembrane helix</keyword>
<evidence type="ECO:0000259" key="6">
    <source>
        <dbReference type="PROSITE" id="PS50885"/>
    </source>
</evidence>
<dbReference type="Pfam" id="PF00672">
    <property type="entry name" value="HAMP"/>
    <property type="match status" value="1"/>
</dbReference>
<evidence type="ECO:0000313" key="8">
    <source>
        <dbReference type="Proteomes" id="UP000326202"/>
    </source>
</evidence>
<feature type="transmembrane region" description="Helical" evidence="4">
    <location>
        <begin position="189"/>
        <end position="210"/>
    </location>
</feature>
<dbReference type="SMART" id="SM00283">
    <property type="entry name" value="MA"/>
    <property type="match status" value="1"/>
</dbReference>
<dbReference type="InterPro" id="IPR003660">
    <property type="entry name" value="HAMP_dom"/>
</dbReference>
<feature type="domain" description="HAMP" evidence="6">
    <location>
        <begin position="211"/>
        <end position="264"/>
    </location>
</feature>
<dbReference type="GO" id="GO:0007165">
    <property type="term" value="P:signal transduction"/>
    <property type="evidence" value="ECO:0007669"/>
    <property type="project" value="UniProtKB-KW"/>
</dbReference>
<dbReference type="AlphaFoldDB" id="A0A5J6MZ82"/>
<keyword evidence="8" id="KW-1185">Reference proteome</keyword>
<evidence type="ECO:0000313" key="7">
    <source>
        <dbReference type="EMBL" id="QEX19996.1"/>
    </source>
</evidence>
<keyword evidence="4" id="KW-0812">Transmembrane</keyword>
<evidence type="ECO:0000256" key="4">
    <source>
        <dbReference type="SAM" id="Phobius"/>
    </source>
</evidence>
<dbReference type="PANTHER" id="PTHR32089">
    <property type="entry name" value="METHYL-ACCEPTING CHEMOTAXIS PROTEIN MCPB"/>
    <property type="match status" value="1"/>
</dbReference>
<dbReference type="Gene3D" id="1.10.287.950">
    <property type="entry name" value="Methyl-accepting chemotaxis protein"/>
    <property type="match status" value="1"/>
</dbReference>
<evidence type="ECO:0000256" key="3">
    <source>
        <dbReference type="PROSITE-ProRule" id="PRU00284"/>
    </source>
</evidence>
<dbReference type="Proteomes" id="UP000326202">
    <property type="component" value="Chromosome"/>
</dbReference>
<dbReference type="GO" id="GO:0004888">
    <property type="term" value="F:transmembrane signaling receptor activity"/>
    <property type="evidence" value="ECO:0007669"/>
    <property type="project" value="InterPro"/>
</dbReference>
<evidence type="ECO:0000256" key="2">
    <source>
        <dbReference type="ARBA" id="ARBA00029447"/>
    </source>
</evidence>
<sequence length="560" mass="57820">MAIRLSVGTRFYVVSGLSAFLLAVTAGVGLWVSGEQEAQLADVVVTSTALRNHMEADMMHDALRADVISALRDGMSGEAGARQEVENDLEEHVANFHDALDANSKLALGADVKAALAEVAPKLDAYIAGAQKITQEAFDNPAVAATDFPSFIEEFKALETAMGDVSEKIEAAVGDAQGHADSMGRVATFSILIAAVSGVLILLLCAAALVRSIVRPTVAMTNAMSKLAQGDMAVDIPARERQDEIGRMAAAVQVFKDNALKAAELATVTRQEQQAKEARARRLDQLSGQFDQSVSSLLQEVEAAMSGMKEMAGTMTQAATETSSKSGTVTQAAQSASSNVNTVASATEELAASVGEIGTRVQRSTEIAQKAVQEASHTNSTVQGLAAAAQKIGEVVNLINDIASQTNLLALNATIEAARAGEAGKGFAVVASEVKNLANQTAKATEDIGAQIADIQKVSGDAVAAIGGIGSTIGRISEIATEISAAVEQQTIATKEIARNVQAAADGTRQVTGNISAVSAAAQQTGTSAQQMLSSIEQLAGRAQALGRAVSSFLEDVRAA</sequence>
<dbReference type="EMBL" id="CP042906">
    <property type="protein sequence ID" value="QEX19996.1"/>
    <property type="molecule type" value="Genomic_DNA"/>
</dbReference>